<name>A0A200QZA9_MACCD</name>
<dbReference type="Pfam" id="PF03763">
    <property type="entry name" value="Remorin_C"/>
    <property type="match status" value="1"/>
</dbReference>
<dbReference type="STRING" id="56857.A0A200QZA9"/>
<comment type="similarity">
    <text evidence="1">Belongs to the remorin family.</text>
</comment>
<feature type="coiled-coil region" evidence="2">
    <location>
        <begin position="508"/>
        <end position="550"/>
    </location>
</feature>
<dbReference type="InParanoid" id="A0A200QZA9"/>
<feature type="region of interest" description="Disordered" evidence="3">
    <location>
        <begin position="388"/>
        <end position="420"/>
    </location>
</feature>
<comment type="caution">
    <text evidence="5">The sequence shown here is derived from an EMBL/GenBank/DDBJ whole genome shotgun (WGS) entry which is preliminary data.</text>
</comment>
<feature type="region of interest" description="Disordered" evidence="3">
    <location>
        <begin position="256"/>
        <end position="282"/>
    </location>
</feature>
<dbReference type="FunCoup" id="A0A200QZA9">
    <property type="interactions" value="1180"/>
</dbReference>
<feature type="domain" description="Remorin C-terminal" evidence="4">
    <location>
        <begin position="473"/>
        <end position="575"/>
    </location>
</feature>
<keyword evidence="6" id="KW-1185">Reference proteome</keyword>
<evidence type="ECO:0000256" key="1">
    <source>
        <dbReference type="ARBA" id="ARBA00005711"/>
    </source>
</evidence>
<feature type="compositionally biased region" description="Polar residues" evidence="3">
    <location>
        <begin position="162"/>
        <end position="175"/>
    </location>
</feature>
<accession>A0A200QZA9</accession>
<keyword evidence="2" id="KW-0175">Coiled coil</keyword>
<feature type="compositionally biased region" description="Polar residues" evidence="3">
    <location>
        <begin position="184"/>
        <end position="195"/>
    </location>
</feature>
<dbReference type="AlphaFoldDB" id="A0A200QZA9"/>
<dbReference type="OMA" id="AVINTCH"/>
<organism evidence="5 6">
    <name type="scientific">Macleaya cordata</name>
    <name type="common">Five-seeded plume-poppy</name>
    <name type="synonym">Bocconia cordata</name>
    <dbReference type="NCBI Taxonomy" id="56857"/>
    <lineage>
        <taxon>Eukaryota</taxon>
        <taxon>Viridiplantae</taxon>
        <taxon>Streptophyta</taxon>
        <taxon>Embryophyta</taxon>
        <taxon>Tracheophyta</taxon>
        <taxon>Spermatophyta</taxon>
        <taxon>Magnoliopsida</taxon>
        <taxon>Ranunculales</taxon>
        <taxon>Papaveraceae</taxon>
        <taxon>Papaveroideae</taxon>
        <taxon>Macleaya</taxon>
    </lineage>
</organism>
<dbReference type="Proteomes" id="UP000195402">
    <property type="component" value="Unassembled WGS sequence"/>
</dbReference>
<evidence type="ECO:0000259" key="4">
    <source>
        <dbReference type="Pfam" id="PF03763"/>
    </source>
</evidence>
<proteinExistence type="inferred from homology"/>
<evidence type="ECO:0000313" key="6">
    <source>
        <dbReference type="Proteomes" id="UP000195402"/>
    </source>
</evidence>
<feature type="region of interest" description="Disordered" evidence="3">
    <location>
        <begin position="148"/>
        <end position="203"/>
    </location>
</feature>
<dbReference type="OrthoDB" id="648416at2759"/>
<gene>
    <name evidence="5" type="ORF">BVC80_1825g76</name>
</gene>
<evidence type="ECO:0000256" key="3">
    <source>
        <dbReference type="SAM" id="MobiDB-lite"/>
    </source>
</evidence>
<sequence>MLGLGFQDQPKKKPSKSFFRARDDSPDSVFFTLESNSNFSLFSSTSGSVDRSSFASDVHDHDISLVSEVSKHLAGRDHQGYSSGPDLNPTRSVVRKNSYPAKNGEKAKGSTEEEETEDHSQAINQAKNYVNQALRECQNQRITSEALLAAKQPDRRRPASLDLNNSGSNATSPSPRLTAMKKNAVTSRKSGTFPSPGTPNYRPGNVGIQKGWSSERVPLPVNGGRRNGGAALLPFNNGRTLPSKWEDAEKWIFSPVSGDGVSRTSAQQPQRRPKSKSGPLGPPGLAYYSMYSPAIPMFDGRSNGNFMAGSPFSAGALVADGLPDRGHFGGGAGGGESYPEHMEPCIVRSASVHGWSSDLLSRSSLPDSQDGKLDGSKDAATMISRAVSRRDMATQMSPEGSTCSSPKQRPSFSPSPPPSFLSTLELKSRHSSQLEVRDVQVDDRVIMTRWSKKHGTRRLDNDLANVEDWKNKAAESRASAWEAAETTKSISKSKSEEAKITAWENLQKAKAEAAIRKLEMKLEKKRSSSMDKIMNKLKSAQRKAQEMRSSVSNNQAHQVARTPNKMISLRKRGQTGSLSGCFTCHAF</sequence>
<feature type="compositionally biased region" description="Polar residues" evidence="3">
    <location>
        <begin position="394"/>
        <end position="403"/>
    </location>
</feature>
<feature type="region of interest" description="Disordered" evidence="3">
    <location>
        <begin position="1"/>
        <end position="23"/>
    </location>
</feature>
<evidence type="ECO:0000256" key="2">
    <source>
        <dbReference type="SAM" id="Coils"/>
    </source>
</evidence>
<dbReference type="EMBL" id="MVGT01000732">
    <property type="protein sequence ID" value="OVA15827.1"/>
    <property type="molecule type" value="Genomic_DNA"/>
</dbReference>
<feature type="compositionally biased region" description="Basic and acidic residues" evidence="3">
    <location>
        <begin position="69"/>
        <end position="79"/>
    </location>
</feature>
<evidence type="ECO:0000313" key="5">
    <source>
        <dbReference type="EMBL" id="OVA15827.1"/>
    </source>
</evidence>
<dbReference type="InterPro" id="IPR005516">
    <property type="entry name" value="Remorin_C"/>
</dbReference>
<dbReference type="PANTHER" id="PTHR31471">
    <property type="entry name" value="OS02G0116800 PROTEIN"/>
    <property type="match status" value="1"/>
</dbReference>
<reference evidence="5 6" key="1">
    <citation type="journal article" date="2017" name="Mol. Plant">
        <title>The Genome of Medicinal Plant Macleaya cordata Provides New Insights into Benzylisoquinoline Alkaloids Metabolism.</title>
        <authorList>
            <person name="Liu X."/>
            <person name="Liu Y."/>
            <person name="Huang P."/>
            <person name="Ma Y."/>
            <person name="Qing Z."/>
            <person name="Tang Q."/>
            <person name="Cao H."/>
            <person name="Cheng P."/>
            <person name="Zheng Y."/>
            <person name="Yuan Z."/>
            <person name="Zhou Y."/>
            <person name="Liu J."/>
            <person name="Tang Z."/>
            <person name="Zhuo Y."/>
            <person name="Zhang Y."/>
            <person name="Yu L."/>
            <person name="Huang J."/>
            <person name="Yang P."/>
            <person name="Peng Q."/>
            <person name="Zhang J."/>
            <person name="Jiang W."/>
            <person name="Zhang Z."/>
            <person name="Lin K."/>
            <person name="Ro D.K."/>
            <person name="Chen X."/>
            <person name="Xiong X."/>
            <person name="Shang Y."/>
            <person name="Huang S."/>
            <person name="Zeng J."/>
        </authorList>
    </citation>
    <scope>NUCLEOTIDE SEQUENCE [LARGE SCALE GENOMIC DNA]</scope>
    <source>
        <strain evidence="6">cv. BLH2017</strain>
        <tissue evidence="5">Root</tissue>
    </source>
</reference>
<protein>
    <submittedName>
        <fullName evidence="5">Remorin</fullName>
    </submittedName>
</protein>
<dbReference type="PANTHER" id="PTHR31471:SF13">
    <property type="entry name" value="REMORIN FAMILY PROTEIN"/>
    <property type="match status" value="1"/>
</dbReference>
<feature type="region of interest" description="Disordered" evidence="3">
    <location>
        <begin position="69"/>
        <end position="120"/>
    </location>
</feature>